<feature type="compositionally biased region" description="Polar residues" evidence="1">
    <location>
        <begin position="25"/>
        <end position="35"/>
    </location>
</feature>
<reference evidence="2" key="1">
    <citation type="submission" date="2018-02" db="EMBL/GenBank/DDBJ databases">
        <title>Rhizophora mucronata_Transcriptome.</title>
        <authorList>
            <person name="Meera S.P."/>
            <person name="Sreeshan A."/>
            <person name="Augustine A."/>
        </authorList>
    </citation>
    <scope>NUCLEOTIDE SEQUENCE</scope>
    <source>
        <tissue evidence="2">Leaf</tissue>
    </source>
</reference>
<proteinExistence type="predicted"/>
<dbReference type="EMBL" id="GGEC01017624">
    <property type="protein sequence ID" value="MBW98107.1"/>
    <property type="molecule type" value="Transcribed_RNA"/>
</dbReference>
<organism evidence="2">
    <name type="scientific">Rhizophora mucronata</name>
    <name type="common">Asiatic mangrove</name>
    <dbReference type="NCBI Taxonomy" id="61149"/>
    <lineage>
        <taxon>Eukaryota</taxon>
        <taxon>Viridiplantae</taxon>
        <taxon>Streptophyta</taxon>
        <taxon>Embryophyta</taxon>
        <taxon>Tracheophyta</taxon>
        <taxon>Spermatophyta</taxon>
        <taxon>Magnoliopsida</taxon>
        <taxon>eudicotyledons</taxon>
        <taxon>Gunneridae</taxon>
        <taxon>Pentapetalae</taxon>
        <taxon>rosids</taxon>
        <taxon>fabids</taxon>
        <taxon>Malpighiales</taxon>
        <taxon>Rhizophoraceae</taxon>
        <taxon>Rhizophora</taxon>
    </lineage>
</organism>
<feature type="compositionally biased region" description="Polar residues" evidence="1">
    <location>
        <begin position="1"/>
        <end position="10"/>
    </location>
</feature>
<name>A0A2P2JX99_RHIMU</name>
<dbReference type="AlphaFoldDB" id="A0A2P2JX99"/>
<evidence type="ECO:0000256" key="1">
    <source>
        <dbReference type="SAM" id="MobiDB-lite"/>
    </source>
</evidence>
<feature type="region of interest" description="Disordered" evidence="1">
    <location>
        <begin position="1"/>
        <end position="71"/>
    </location>
</feature>
<accession>A0A2P2JX99</accession>
<evidence type="ECO:0000313" key="2">
    <source>
        <dbReference type="EMBL" id="MBW98107.1"/>
    </source>
</evidence>
<protein>
    <submittedName>
        <fullName evidence="2">Uncharacterized protein LOC107417659</fullName>
    </submittedName>
</protein>
<sequence length="127" mass="13994">MESPSPSSQNDHADRFVPTGETPIQRDSSMVQPLSPQDERIVSANSSPDAAITGPVRDARERPPPSDAVGDISIVPPINAYASHERMAAYRGWYLHPLVLLVVIQNVWPPDILLDMSKLKNQICKNL</sequence>